<accession>A0A833SD58</accession>
<protein>
    <submittedName>
        <fullName evidence="1">Uncharacterized protein</fullName>
    </submittedName>
</protein>
<dbReference type="Proteomes" id="UP000602510">
    <property type="component" value="Unassembled WGS sequence"/>
</dbReference>
<dbReference type="EMBL" id="WSZM01000174">
    <property type="protein sequence ID" value="KAF4039481.1"/>
    <property type="molecule type" value="Genomic_DNA"/>
</dbReference>
<evidence type="ECO:0000313" key="1">
    <source>
        <dbReference type="EMBL" id="KAF4039481.1"/>
    </source>
</evidence>
<dbReference type="Proteomes" id="UP000704712">
    <property type="component" value="Unassembled WGS sequence"/>
</dbReference>
<comment type="caution">
    <text evidence="1">The sequence shown here is derived from an EMBL/GenBank/DDBJ whole genome shotgun (WGS) entry which is preliminary data.</text>
</comment>
<proteinExistence type="predicted"/>
<name>A0A833SD58_PHYIN</name>
<gene>
    <name evidence="1" type="ORF">GN244_ATG08312</name>
    <name evidence="2" type="ORF">GN958_ATG08839</name>
</gene>
<organism evidence="1 3">
    <name type="scientific">Phytophthora infestans</name>
    <name type="common">Potato late blight agent</name>
    <name type="synonym">Botrytis infestans</name>
    <dbReference type="NCBI Taxonomy" id="4787"/>
    <lineage>
        <taxon>Eukaryota</taxon>
        <taxon>Sar</taxon>
        <taxon>Stramenopiles</taxon>
        <taxon>Oomycota</taxon>
        <taxon>Peronosporomycetes</taxon>
        <taxon>Peronosporales</taxon>
        <taxon>Peronosporaceae</taxon>
        <taxon>Phytophthora</taxon>
    </lineage>
</organism>
<dbReference type="EMBL" id="JAACNO010001230">
    <property type="protein sequence ID" value="KAF4141950.1"/>
    <property type="molecule type" value="Genomic_DNA"/>
</dbReference>
<dbReference type="AlphaFoldDB" id="A0A833SD58"/>
<reference evidence="1" key="1">
    <citation type="submission" date="2020-04" db="EMBL/GenBank/DDBJ databases">
        <title>Hybrid Assembly of Korean Phytophthora infestans isolates.</title>
        <authorList>
            <person name="Prokchorchik M."/>
            <person name="Lee Y."/>
            <person name="Seo J."/>
            <person name="Cho J.-H."/>
            <person name="Park Y.-E."/>
            <person name="Jang D.-C."/>
            <person name="Im J.-S."/>
            <person name="Choi J.-G."/>
            <person name="Park H.-J."/>
            <person name="Lee G.-B."/>
            <person name="Lee Y.-G."/>
            <person name="Hong S.-Y."/>
            <person name="Cho K."/>
            <person name="Sohn K.H."/>
        </authorList>
    </citation>
    <scope>NUCLEOTIDE SEQUENCE</scope>
    <source>
        <strain evidence="1">KR_1_A1</strain>
        <strain evidence="2">KR_2_A2</strain>
    </source>
</reference>
<keyword evidence="3" id="KW-1185">Reference proteome</keyword>
<evidence type="ECO:0000313" key="3">
    <source>
        <dbReference type="Proteomes" id="UP000602510"/>
    </source>
</evidence>
<sequence>MKALYLPLELCGVNVSSGISFRVRIVSGKIGEGLWKLARIKLEHLEGHAVKVSGMYITKDSNDS</sequence>
<evidence type="ECO:0000313" key="2">
    <source>
        <dbReference type="EMBL" id="KAF4141950.1"/>
    </source>
</evidence>